<proteinExistence type="predicted"/>
<reference evidence="3" key="2">
    <citation type="journal article" date="2021" name="PeerJ">
        <title>Extensive microbial diversity within the chicken gut microbiome revealed by metagenomics and culture.</title>
        <authorList>
            <person name="Gilroy R."/>
            <person name="Ravi A."/>
            <person name="Getino M."/>
            <person name="Pursley I."/>
            <person name="Horton D.L."/>
            <person name="Alikhan N.F."/>
            <person name="Baker D."/>
            <person name="Gharbi K."/>
            <person name="Hall N."/>
            <person name="Watson M."/>
            <person name="Adriaenssens E.M."/>
            <person name="Foster-Nyarko E."/>
            <person name="Jarju S."/>
            <person name="Secka A."/>
            <person name="Antonio M."/>
            <person name="Oren A."/>
            <person name="Chaudhuri R.R."/>
            <person name="La Ragione R."/>
            <person name="Hildebrand F."/>
            <person name="Pallen M.J."/>
        </authorList>
    </citation>
    <scope>NUCLEOTIDE SEQUENCE</scope>
    <source>
        <strain evidence="3">9366</strain>
    </source>
</reference>
<name>A0A9D1MM28_9FIRM</name>
<keyword evidence="1" id="KW-0812">Transmembrane</keyword>
<dbReference type="InterPro" id="IPR001279">
    <property type="entry name" value="Metallo-B-lactamas"/>
</dbReference>
<organism evidence="3 4">
    <name type="scientific">Candidatus Caccalectryoclostridium excrementigallinarum</name>
    <dbReference type="NCBI Taxonomy" id="2840710"/>
    <lineage>
        <taxon>Bacteria</taxon>
        <taxon>Bacillati</taxon>
        <taxon>Bacillota</taxon>
        <taxon>Clostridia</taxon>
        <taxon>Christensenellales</taxon>
        <taxon>Christensenellaceae</taxon>
        <taxon>Christensenellaceae incertae sedis</taxon>
        <taxon>Candidatus Caccalectryoclostridium</taxon>
    </lineage>
</organism>
<dbReference type="SUPFAM" id="SSF56281">
    <property type="entry name" value="Metallo-hydrolase/oxidoreductase"/>
    <property type="match status" value="1"/>
</dbReference>
<evidence type="ECO:0000313" key="3">
    <source>
        <dbReference type="EMBL" id="HIU62777.1"/>
    </source>
</evidence>
<keyword evidence="1" id="KW-0472">Membrane</keyword>
<dbReference type="EMBL" id="DVNJ01000017">
    <property type="protein sequence ID" value="HIU62777.1"/>
    <property type="molecule type" value="Genomic_DNA"/>
</dbReference>
<dbReference type="Pfam" id="PF00753">
    <property type="entry name" value="Lactamase_B"/>
    <property type="match status" value="1"/>
</dbReference>
<dbReference type="InterPro" id="IPR035681">
    <property type="entry name" value="ComA-like_MBL"/>
</dbReference>
<keyword evidence="1" id="KW-1133">Transmembrane helix</keyword>
<reference evidence="3" key="1">
    <citation type="submission" date="2020-10" db="EMBL/GenBank/DDBJ databases">
        <authorList>
            <person name="Gilroy R."/>
        </authorList>
    </citation>
    <scope>NUCLEOTIDE SEQUENCE</scope>
    <source>
        <strain evidence="3">9366</strain>
    </source>
</reference>
<feature type="transmembrane region" description="Helical" evidence="1">
    <location>
        <begin position="12"/>
        <end position="37"/>
    </location>
</feature>
<dbReference type="CDD" id="cd07731">
    <property type="entry name" value="ComA-like_MBL-fold"/>
    <property type="match status" value="1"/>
</dbReference>
<dbReference type="PANTHER" id="PTHR30619:SF1">
    <property type="entry name" value="RECOMBINATION PROTEIN 2"/>
    <property type="match status" value="1"/>
</dbReference>
<dbReference type="InterPro" id="IPR052159">
    <property type="entry name" value="Competence_DNA_uptake"/>
</dbReference>
<dbReference type="PANTHER" id="PTHR30619">
    <property type="entry name" value="DNA INTERNALIZATION/COMPETENCE PROTEIN COMEC/REC2"/>
    <property type="match status" value="1"/>
</dbReference>
<dbReference type="Proteomes" id="UP000824145">
    <property type="component" value="Unassembled WGS sequence"/>
</dbReference>
<sequence>MARRRSVKKHTAIKIAIAVVAILLIVAIALGVFYAVAPDKFNHYKDLVLGLIKGPEDPPAVQPTLEGTLEMTVIDIGQGDCIFLQFPDGQTMIMDAGSKFKSENTYDELTAHLELRGVTNLDYIFITHSDYDHIRYMPDILADYEAENIYIPRVADDMSARWGDTIEAIEAETYTSENGAQVPAKVNYTVGDFTIEGENWVMECHSYLDEDYPNVKESSSAEIKNSVSPVCFLKYADRTIVLTGDSNERNEEYLFERGVLDVDADVLKVGHHGSRTSTMDYFLDEVDCEYAIVSYGAENGYGHPTPELMDRLENYRDKQPDDDYNGFKYIYETAKDGNVGVFIDGDGTLRIDCENTDDKDFSLAWGAAAASLDRAPVRRYEVELAA</sequence>
<accession>A0A9D1MM28</accession>
<comment type="caution">
    <text evidence="3">The sequence shown here is derived from an EMBL/GenBank/DDBJ whole genome shotgun (WGS) entry which is preliminary data.</text>
</comment>
<dbReference type="Gene3D" id="3.60.15.10">
    <property type="entry name" value="Ribonuclease Z/Hydroxyacylglutathione hydrolase-like"/>
    <property type="match status" value="1"/>
</dbReference>
<protein>
    <submittedName>
        <fullName evidence="3">MBL fold metallo-hydrolase</fullName>
    </submittedName>
</protein>
<evidence type="ECO:0000256" key="1">
    <source>
        <dbReference type="SAM" id="Phobius"/>
    </source>
</evidence>
<dbReference type="InterPro" id="IPR036866">
    <property type="entry name" value="RibonucZ/Hydroxyglut_hydro"/>
</dbReference>
<gene>
    <name evidence="3" type="ORF">IAB07_03295</name>
</gene>
<evidence type="ECO:0000313" key="4">
    <source>
        <dbReference type="Proteomes" id="UP000824145"/>
    </source>
</evidence>
<dbReference type="AlphaFoldDB" id="A0A9D1MM28"/>
<feature type="domain" description="Metallo-beta-lactamase" evidence="2">
    <location>
        <begin position="76"/>
        <end position="296"/>
    </location>
</feature>
<evidence type="ECO:0000259" key="2">
    <source>
        <dbReference type="Pfam" id="PF00753"/>
    </source>
</evidence>